<gene>
    <name evidence="5" type="ORF">S01H4_52044</name>
</gene>
<evidence type="ECO:0000259" key="4">
    <source>
        <dbReference type="SMART" id="SM00863"/>
    </source>
</evidence>
<dbReference type="SMART" id="SM00863">
    <property type="entry name" value="tRNA_SAD"/>
    <property type="match status" value="1"/>
</dbReference>
<keyword evidence="3" id="KW-0862">Zinc</keyword>
<dbReference type="Pfam" id="PF07973">
    <property type="entry name" value="tRNA_SAD"/>
    <property type="match status" value="1"/>
</dbReference>
<evidence type="ECO:0000256" key="1">
    <source>
        <dbReference type="ARBA" id="ARBA00001947"/>
    </source>
</evidence>
<dbReference type="PANTHER" id="PTHR43462:SF1">
    <property type="entry name" value="ALANYL-TRNA EDITING PROTEIN AARSD1"/>
    <property type="match status" value="1"/>
</dbReference>
<dbReference type="GO" id="GO:0002161">
    <property type="term" value="F:aminoacyl-tRNA deacylase activity"/>
    <property type="evidence" value="ECO:0007669"/>
    <property type="project" value="UniProtKB-ARBA"/>
</dbReference>
<dbReference type="AlphaFoldDB" id="X1CMR6"/>
<dbReference type="InterPro" id="IPR012947">
    <property type="entry name" value="tRNA_SAD"/>
</dbReference>
<protein>
    <recommendedName>
        <fullName evidence="4">Threonyl/alanyl tRNA synthetase SAD domain-containing protein</fullName>
    </recommendedName>
</protein>
<feature type="non-terminal residue" evidence="5">
    <location>
        <position position="139"/>
    </location>
</feature>
<evidence type="ECO:0000256" key="3">
    <source>
        <dbReference type="ARBA" id="ARBA00022833"/>
    </source>
</evidence>
<feature type="domain" description="Threonyl/alanyl tRNA synthetase SAD" evidence="4">
    <location>
        <begin position="98"/>
        <end position="136"/>
    </location>
</feature>
<dbReference type="Gene3D" id="3.30.980.10">
    <property type="entry name" value="Threonyl-trna Synthetase, Chain A, domain 2"/>
    <property type="match status" value="1"/>
</dbReference>
<dbReference type="PANTHER" id="PTHR43462">
    <property type="entry name" value="ALANYL-TRNA EDITING PROTEIN"/>
    <property type="match status" value="1"/>
</dbReference>
<dbReference type="GO" id="GO:0005524">
    <property type="term" value="F:ATP binding"/>
    <property type="evidence" value="ECO:0007669"/>
    <property type="project" value="InterPro"/>
</dbReference>
<dbReference type="GO" id="GO:0043039">
    <property type="term" value="P:tRNA aminoacylation"/>
    <property type="evidence" value="ECO:0007669"/>
    <property type="project" value="InterPro"/>
</dbReference>
<comment type="caution">
    <text evidence="5">The sequence shown here is derived from an EMBL/GenBank/DDBJ whole genome shotgun (WGS) entry which is preliminary data.</text>
</comment>
<dbReference type="GO" id="GO:0046872">
    <property type="term" value="F:metal ion binding"/>
    <property type="evidence" value="ECO:0007669"/>
    <property type="project" value="UniProtKB-KW"/>
</dbReference>
<keyword evidence="2" id="KW-0479">Metal-binding</keyword>
<name>X1CMR6_9ZZZZ</name>
<reference evidence="5" key="1">
    <citation type="journal article" date="2014" name="Front. Microbiol.">
        <title>High frequency of phylogenetically diverse reductive dehalogenase-homologous genes in deep subseafloor sedimentary metagenomes.</title>
        <authorList>
            <person name="Kawai M."/>
            <person name="Futagami T."/>
            <person name="Toyoda A."/>
            <person name="Takaki Y."/>
            <person name="Nishi S."/>
            <person name="Hori S."/>
            <person name="Arai W."/>
            <person name="Tsubouchi T."/>
            <person name="Morono Y."/>
            <person name="Uchiyama I."/>
            <person name="Ito T."/>
            <person name="Fujiyama A."/>
            <person name="Inagaki F."/>
            <person name="Takami H."/>
        </authorList>
    </citation>
    <scope>NUCLEOTIDE SEQUENCE</scope>
    <source>
        <strain evidence="5">Expedition CK06-06</strain>
    </source>
</reference>
<sequence>MKKTYDPRMHSAEHILNQTMDRMYQCGRCFNAHIERKKSKCDYHFKKALNADEIEEIQSRVNRIIQSDLPVAEVLISKSEAISRFNTEKLPDEVGDSIRIISIGDYDHCPCIGPHVKSSAEIGKFRITSTAFEDGVLKD</sequence>
<dbReference type="InterPro" id="IPR018163">
    <property type="entry name" value="Thr/Ala-tRNA-synth_IIc_edit"/>
</dbReference>
<dbReference type="InterPro" id="IPR051335">
    <property type="entry name" value="Alanyl-tRNA_Editing_Enzymes"/>
</dbReference>
<organism evidence="5">
    <name type="scientific">marine sediment metagenome</name>
    <dbReference type="NCBI Taxonomy" id="412755"/>
    <lineage>
        <taxon>unclassified sequences</taxon>
        <taxon>metagenomes</taxon>
        <taxon>ecological metagenomes</taxon>
    </lineage>
</organism>
<comment type="cofactor">
    <cofactor evidence="1">
        <name>Zn(2+)</name>
        <dbReference type="ChEBI" id="CHEBI:29105"/>
    </cofactor>
</comment>
<evidence type="ECO:0000256" key="2">
    <source>
        <dbReference type="ARBA" id="ARBA00022723"/>
    </source>
</evidence>
<accession>X1CMR6</accession>
<dbReference type="EMBL" id="BART01029693">
    <property type="protein sequence ID" value="GAH09736.1"/>
    <property type="molecule type" value="Genomic_DNA"/>
</dbReference>
<dbReference type="GO" id="GO:0004812">
    <property type="term" value="F:aminoacyl-tRNA ligase activity"/>
    <property type="evidence" value="ECO:0007669"/>
    <property type="project" value="InterPro"/>
</dbReference>
<evidence type="ECO:0000313" key="5">
    <source>
        <dbReference type="EMBL" id="GAH09736.1"/>
    </source>
</evidence>
<dbReference type="SUPFAM" id="SSF55186">
    <property type="entry name" value="ThrRS/AlaRS common domain"/>
    <property type="match status" value="1"/>
</dbReference>
<proteinExistence type="predicted"/>